<protein>
    <recommendedName>
        <fullName evidence="3 11">Peptide deformylase</fullName>
        <ecNumber evidence="3 11">3.5.1.88</ecNumber>
    </recommendedName>
</protein>
<keyword evidence="5 11" id="KW-0934">Plastid</keyword>
<evidence type="ECO:0000313" key="12">
    <source>
        <dbReference type="EMBL" id="OUS44151.1"/>
    </source>
</evidence>
<keyword evidence="6 11" id="KW-0479">Metal-binding</keyword>
<evidence type="ECO:0000256" key="5">
    <source>
        <dbReference type="ARBA" id="ARBA00022640"/>
    </source>
</evidence>
<reference evidence="12" key="1">
    <citation type="submission" date="2017-04" db="EMBL/GenBank/DDBJ databases">
        <title>Population genomics of picophytoplankton unveils novel chromosome hypervariability.</title>
        <authorList>
            <consortium name="DOE Joint Genome Institute"/>
            <person name="Blanc-Mathieu R."/>
            <person name="Krasovec M."/>
            <person name="Hebrard M."/>
            <person name="Yau S."/>
            <person name="Desgranges E."/>
            <person name="Martin J."/>
            <person name="Schackwitz W."/>
            <person name="Kuo A."/>
            <person name="Salin G."/>
            <person name="Donnadieu C."/>
            <person name="Desdevises Y."/>
            <person name="Sanchez-Ferandin S."/>
            <person name="Moreau H."/>
            <person name="Rivals E."/>
            <person name="Grigoriev I.V."/>
            <person name="Grimsley N."/>
            <person name="Eyre-Walker A."/>
            <person name="Piganeau G."/>
        </authorList>
    </citation>
    <scope>NUCLEOTIDE SEQUENCE [LARGE SCALE GENOMIC DNA]</scope>
    <source>
        <strain evidence="12">RCC 1115</strain>
    </source>
</reference>
<dbReference type="NCBIfam" id="TIGR00079">
    <property type="entry name" value="pept_deformyl"/>
    <property type="match status" value="1"/>
</dbReference>
<dbReference type="GO" id="GO:0009507">
    <property type="term" value="C:chloroplast"/>
    <property type="evidence" value="ECO:0007669"/>
    <property type="project" value="UniProtKB-SubCell"/>
</dbReference>
<evidence type="ECO:0000256" key="9">
    <source>
        <dbReference type="ARBA" id="ARBA00022946"/>
    </source>
</evidence>
<dbReference type="FunFam" id="3.90.45.10:FF:000006">
    <property type="entry name" value="Peptide deformylase"/>
    <property type="match status" value="1"/>
</dbReference>
<keyword evidence="9 11" id="KW-0809">Transit peptide</keyword>
<dbReference type="InterPro" id="IPR023635">
    <property type="entry name" value="Peptide_deformylase"/>
</dbReference>
<dbReference type="Proteomes" id="UP000195557">
    <property type="component" value="Unassembled WGS sequence"/>
</dbReference>
<name>A0A1Y5I3X1_OSTTA</name>
<dbReference type="EMBL" id="KZ155826">
    <property type="protein sequence ID" value="OUS44151.1"/>
    <property type="molecule type" value="Genomic_DNA"/>
</dbReference>
<dbReference type="Pfam" id="PF01327">
    <property type="entry name" value="Pep_deformylase"/>
    <property type="match status" value="1"/>
</dbReference>
<dbReference type="GO" id="GO:0006412">
    <property type="term" value="P:translation"/>
    <property type="evidence" value="ECO:0007669"/>
    <property type="project" value="UniProtKB-KW"/>
</dbReference>
<comment type="similarity">
    <text evidence="2 11">Belongs to the polypeptide deformylase family.</text>
</comment>
<dbReference type="HAMAP" id="MF_00163">
    <property type="entry name" value="Pep_deformylase"/>
    <property type="match status" value="1"/>
</dbReference>
<evidence type="ECO:0000256" key="3">
    <source>
        <dbReference type="ARBA" id="ARBA00012175"/>
    </source>
</evidence>
<dbReference type="PANTHER" id="PTHR10458">
    <property type="entry name" value="PEPTIDE DEFORMYLASE"/>
    <property type="match status" value="1"/>
</dbReference>
<dbReference type="PANTHER" id="PTHR10458:SF22">
    <property type="entry name" value="PEPTIDE DEFORMYLASE"/>
    <property type="match status" value="1"/>
</dbReference>
<evidence type="ECO:0000256" key="2">
    <source>
        <dbReference type="ARBA" id="ARBA00010759"/>
    </source>
</evidence>
<keyword evidence="4 11" id="KW-0150">Chloroplast</keyword>
<evidence type="ECO:0000256" key="7">
    <source>
        <dbReference type="ARBA" id="ARBA00022801"/>
    </source>
</evidence>
<evidence type="ECO:0000256" key="10">
    <source>
        <dbReference type="ARBA" id="ARBA00023004"/>
    </source>
</evidence>
<evidence type="ECO:0000256" key="8">
    <source>
        <dbReference type="ARBA" id="ARBA00022917"/>
    </source>
</evidence>
<accession>A0A1Y5I3X1</accession>
<dbReference type="eggNOG" id="KOG3137">
    <property type="taxonomic scope" value="Eukaryota"/>
</dbReference>
<comment type="subcellular location">
    <subcellularLocation>
        <location evidence="1 11">Plastid</location>
        <location evidence="1 11">Chloroplast</location>
    </subcellularLocation>
</comment>
<dbReference type="GO" id="GO:0042586">
    <property type="term" value="F:peptide deformylase activity"/>
    <property type="evidence" value="ECO:0007669"/>
    <property type="project" value="UniProtKB-EC"/>
</dbReference>
<dbReference type="SUPFAM" id="SSF56420">
    <property type="entry name" value="Peptide deformylase"/>
    <property type="match status" value="1"/>
</dbReference>
<organism evidence="12">
    <name type="scientific">Ostreococcus tauri</name>
    <name type="common">Marine green alga</name>
    <dbReference type="NCBI Taxonomy" id="70448"/>
    <lineage>
        <taxon>Eukaryota</taxon>
        <taxon>Viridiplantae</taxon>
        <taxon>Chlorophyta</taxon>
        <taxon>Mamiellophyceae</taxon>
        <taxon>Mamiellales</taxon>
        <taxon>Bathycoccaceae</taxon>
        <taxon>Ostreococcus</taxon>
    </lineage>
</organism>
<evidence type="ECO:0000256" key="6">
    <source>
        <dbReference type="ARBA" id="ARBA00022723"/>
    </source>
</evidence>
<gene>
    <name evidence="12" type="ORF">BE221DRAFT_194325</name>
</gene>
<evidence type="ECO:0000256" key="1">
    <source>
        <dbReference type="ARBA" id="ARBA00004229"/>
    </source>
</evidence>
<comment type="catalytic activity">
    <reaction evidence="11">
        <text>N-terminal N-formyl-L-methionyl-[peptide] + H2O = N-terminal L-methionyl-[peptide] + formate</text>
        <dbReference type="Rhea" id="RHEA:24420"/>
        <dbReference type="Rhea" id="RHEA-COMP:10639"/>
        <dbReference type="Rhea" id="RHEA-COMP:10640"/>
        <dbReference type="ChEBI" id="CHEBI:15377"/>
        <dbReference type="ChEBI" id="CHEBI:15740"/>
        <dbReference type="ChEBI" id="CHEBI:49298"/>
        <dbReference type="ChEBI" id="CHEBI:64731"/>
        <dbReference type="EC" id="3.5.1.88"/>
    </reaction>
</comment>
<comment type="function">
    <text evidence="11">Removes the formyl group from the N-terminal Met of newly synthesized proteins.</text>
</comment>
<dbReference type="NCBIfam" id="NF001159">
    <property type="entry name" value="PRK00150.1-3"/>
    <property type="match status" value="1"/>
</dbReference>
<dbReference type="PRINTS" id="PR01576">
    <property type="entry name" value="PDEFORMYLASE"/>
</dbReference>
<sequence>MMRALRCVCARGAPRVHRARSFGAHGRRASARATRTEAKKGFLFGELEDMKRGESGGASSSESVAWSEPLAIAKYPAPCLRAKNAPIETFDANLEQLSKAMFKIMYETVGCGLAAPQVGVNYRMMVYNEAGEPGKGREVVLCNPKIVKYSKEKDFFEEGCLSFPKMYADVERPLGVQIEAQNLKGKKFKMTLEGFEARVFQHEYDHLDGVLYHDRMSPEVRATIQGTLDGFVEAYPGEEKAL</sequence>
<evidence type="ECO:0000256" key="11">
    <source>
        <dbReference type="RuleBase" id="RU362111"/>
    </source>
</evidence>
<dbReference type="InterPro" id="IPR036821">
    <property type="entry name" value="Peptide_deformylase_sf"/>
</dbReference>
<dbReference type="EC" id="3.5.1.88" evidence="3 11"/>
<dbReference type="GO" id="GO:0046872">
    <property type="term" value="F:metal ion binding"/>
    <property type="evidence" value="ECO:0007669"/>
    <property type="project" value="UniProtKB-KW"/>
</dbReference>
<keyword evidence="10" id="KW-0408">Iron</keyword>
<dbReference type="AlphaFoldDB" id="A0A1Y5I3X1"/>
<keyword evidence="7 11" id="KW-0378">Hydrolase</keyword>
<dbReference type="Gene3D" id="3.90.45.10">
    <property type="entry name" value="Peptide deformylase"/>
    <property type="match status" value="1"/>
</dbReference>
<keyword evidence="8 11" id="KW-0648">Protein biosynthesis</keyword>
<evidence type="ECO:0000256" key="4">
    <source>
        <dbReference type="ARBA" id="ARBA00022528"/>
    </source>
</evidence>
<dbReference type="CDD" id="cd00487">
    <property type="entry name" value="Pep_deformylase"/>
    <property type="match status" value="1"/>
</dbReference>
<proteinExistence type="inferred from homology"/>